<evidence type="ECO:0000259" key="1">
    <source>
        <dbReference type="Pfam" id="PF10531"/>
    </source>
</evidence>
<organism evidence="3 4">
    <name type="scientific">Candidatus Geothrix odensensis</name>
    <dbReference type="NCBI Taxonomy" id="2954440"/>
    <lineage>
        <taxon>Bacteria</taxon>
        <taxon>Pseudomonadati</taxon>
        <taxon>Acidobacteriota</taxon>
        <taxon>Holophagae</taxon>
        <taxon>Holophagales</taxon>
        <taxon>Holophagaceae</taxon>
        <taxon>Geothrix</taxon>
    </lineage>
</organism>
<dbReference type="InterPro" id="IPR019554">
    <property type="entry name" value="Soluble_ligand-bd"/>
</dbReference>
<evidence type="ECO:0000259" key="2">
    <source>
        <dbReference type="Pfam" id="PF22461"/>
    </source>
</evidence>
<accession>A0A936F3K7</accession>
<comment type="caution">
    <text evidence="3">The sequence shown here is derived from an EMBL/GenBank/DDBJ whole genome shotgun (WGS) entry which is preliminary data.</text>
</comment>
<dbReference type="GO" id="GO:0015159">
    <property type="term" value="F:polysaccharide transmembrane transporter activity"/>
    <property type="evidence" value="ECO:0007669"/>
    <property type="project" value="InterPro"/>
</dbReference>
<dbReference type="Proteomes" id="UP000709959">
    <property type="component" value="Unassembled WGS sequence"/>
</dbReference>
<dbReference type="InterPro" id="IPR049712">
    <property type="entry name" value="Poly_export"/>
</dbReference>
<proteinExistence type="predicted"/>
<sequence length="321" mass="35567">MRASDLIFQAGVPSLNADRFYAELAHFEPDGKPGSIQRLDLTKLLYTEEHTAPGLSDPNLNPRLSPFDLITLYEIPDFKVHRTVTISGQVQRPGPYVLTDKHFTLRQLIERAGGLTPDAMPKGGIFLRNALKDRDISQGDLKKVGVNDLDPTGQGLNEILQRLSETKRTKDLGTLLPTPLLHGLASGTTNRLVVDFEAALGGDLRRDVELLDGDRIIIPRRAESAYVVGEVASPFATFRVQKGDTVRDVIKLAGGYTRNADQHQVRLLKADGRVIDAWVESKDVEPGDAVLVPQRFRVNTTWQDNLQALTPIALLWNAIQR</sequence>
<dbReference type="Gene3D" id="3.10.560.10">
    <property type="entry name" value="Outer membrane lipoprotein wza domain like"/>
    <property type="match status" value="2"/>
</dbReference>
<feature type="domain" description="SLBB" evidence="2">
    <location>
        <begin position="83"/>
        <end position="144"/>
    </location>
</feature>
<dbReference type="PANTHER" id="PTHR33619:SF3">
    <property type="entry name" value="POLYSACCHARIDE EXPORT PROTEIN GFCE-RELATED"/>
    <property type="match status" value="1"/>
</dbReference>
<dbReference type="Pfam" id="PF10531">
    <property type="entry name" value="SLBB"/>
    <property type="match status" value="1"/>
</dbReference>
<name>A0A936F3K7_9BACT</name>
<dbReference type="PANTHER" id="PTHR33619">
    <property type="entry name" value="POLYSACCHARIDE EXPORT PROTEIN GFCE-RELATED"/>
    <property type="match status" value="1"/>
</dbReference>
<evidence type="ECO:0000313" key="4">
    <source>
        <dbReference type="Proteomes" id="UP000709959"/>
    </source>
</evidence>
<gene>
    <name evidence="3" type="ORF">IPN91_12865</name>
</gene>
<feature type="domain" description="Soluble ligand binding" evidence="1">
    <location>
        <begin position="225"/>
        <end position="275"/>
    </location>
</feature>
<dbReference type="AlphaFoldDB" id="A0A936F3K7"/>
<dbReference type="EMBL" id="JADKCH010000020">
    <property type="protein sequence ID" value="MBK8573494.1"/>
    <property type="molecule type" value="Genomic_DNA"/>
</dbReference>
<reference evidence="3 4" key="1">
    <citation type="submission" date="2020-10" db="EMBL/GenBank/DDBJ databases">
        <title>Connecting structure to function with the recovery of over 1000 high-quality activated sludge metagenome-assembled genomes encoding full-length rRNA genes using long-read sequencing.</title>
        <authorList>
            <person name="Singleton C.M."/>
            <person name="Petriglieri F."/>
            <person name="Kristensen J.M."/>
            <person name="Kirkegaard R.H."/>
            <person name="Michaelsen T.Y."/>
            <person name="Andersen M.H."/>
            <person name="Karst S.M."/>
            <person name="Dueholm M.S."/>
            <person name="Nielsen P.H."/>
            <person name="Albertsen M."/>
        </authorList>
    </citation>
    <scope>NUCLEOTIDE SEQUENCE [LARGE SCALE GENOMIC DNA]</scope>
    <source>
        <strain evidence="3">OdNE_18-Q3-R46-58_MAXAC.008</strain>
    </source>
</reference>
<dbReference type="InterPro" id="IPR054765">
    <property type="entry name" value="SLBB_dom"/>
</dbReference>
<protein>
    <submittedName>
        <fullName evidence="3">SLBB domain-containing protein</fullName>
    </submittedName>
</protein>
<dbReference type="Pfam" id="PF22461">
    <property type="entry name" value="SLBB_2"/>
    <property type="match status" value="1"/>
</dbReference>
<evidence type="ECO:0000313" key="3">
    <source>
        <dbReference type="EMBL" id="MBK8573494.1"/>
    </source>
</evidence>